<sequence length="93" mass="11133">SKKLEENEQAYDLCKTLIIENTLTYNNRKLINEKFNINLTRRDINNFKQKIKFNLIGIHSDPELLQTWIHEMLNEHQINSIQIKITIKLIDIL</sequence>
<evidence type="ECO:0000313" key="2">
    <source>
        <dbReference type="Proteomes" id="UP000663881"/>
    </source>
</evidence>
<comment type="caution">
    <text evidence="1">The sequence shown here is derived from an EMBL/GenBank/DDBJ whole genome shotgun (WGS) entry which is preliminary data.</text>
</comment>
<proteinExistence type="predicted"/>
<protein>
    <submittedName>
        <fullName evidence="1">Uncharacterized protein</fullName>
    </submittedName>
</protein>
<feature type="non-terminal residue" evidence="1">
    <location>
        <position position="1"/>
    </location>
</feature>
<dbReference type="Proteomes" id="UP000663881">
    <property type="component" value="Unassembled WGS sequence"/>
</dbReference>
<reference evidence="1" key="1">
    <citation type="submission" date="2021-02" db="EMBL/GenBank/DDBJ databases">
        <authorList>
            <person name="Nowell W R."/>
        </authorList>
    </citation>
    <scope>NUCLEOTIDE SEQUENCE</scope>
</reference>
<name>A0A819NTY2_9BILA</name>
<gene>
    <name evidence="1" type="ORF">OKA104_LOCUS29630</name>
</gene>
<evidence type="ECO:0000313" key="1">
    <source>
        <dbReference type="EMBL" id="CAF3998379.1"/>
    </source>
</evidence>
<dbReference type="EMBL" id="CAJOAY010003048">
    <property type="protein sequence ID" value="CAF3998379.1"/>
    <property type="molecule type" value="Genomic_DNA"/>
</dbReference>
<accession>A0A819NTY2</accession>
<dbReference type="AlphaFoldDB" id="A0A819NTY2"/>
<organism evidence="1 2">
    <name type="scientific">Adineta steineri</name>
    <dbReference type="NCBI Taxonomy" id="433720"/>
    <lineage>
        <taxon>Eukaryota</taxon>
        <taxon>Metazoa</taxon>
        <taxon>Spiralia</taxon>
        <taxon>Gnathifera</taxon>
        <taxon>Rotifera</taxon>
        <taxon>Eurotatoria</taxon>
        <taxon>Bdelloidea</taxon>
        <taxon>Adinetida</taxon>
        <taxon>Adinetidae</taxon>
        <taxon>Adineta</taxon>
    </lineage>
</organism>